<dbReference type="SMART" id="SM00360">
    <property type="entry name" value="RRM"/>
    <property type="match status" value="2"/>
</dbReference>
<feature type="domain" description="RRM" evidence="3">
    <location>
        <begin position="487"/>
        <end position="567"/>
    </location>
</feature>
<dbReference type="InterPro" id="IPR050907">
    <property type="entry name" value="SRSF"/>
</dbReference>
<dbReference type="EMBL" id="JACAZE010000007">
    <property type="protein sequence ID" value="KAF7311102.1"/>
    <property type="molecule type" value="Genomic_DNA"/>
</dbReference>
<evidence type="ECO:0000313" key="4">
    <source>
        <dbReference type="EMBL" id="KAF7311102.1"/>
    </source>
</evidence>
<feature type="compositionally biased region" description="Polar residues" evidence="2">
    <location>
        <begin position="331"/>
        <end position="354"/>
    </location>
</feature>
<accession>A0A8H6WAR7</accession>
<dbReference type="InterPro" id="IPR012677">
    <property type="entry name" value="Nucleotide-bd_a/b_plait_sf"/>
</dbReference>
<protein>
    <submittedName>
        <fullName evidence="4">RNA binding protein</fullName>
    </submittedName>
</protein>
<keyword evidence="5" id="KW-1185">Reference proteome</keyword>
<evidence type="ECO:0000256" key="2">
    <source>
        <dbReference type="SAM" id="MobiDB-lite"/>
    </source>
</evidence>
<dbReference type="SUPFAM" id="SSF54928">
    <property type="entry name" value="RNA-binding domain, RBD"/>
    <property type="match status" value="2"/>
</dbReference>
<reference evidence="4" key="1">
    <citation type="submission" date="2020-05" db="EMBL/GenBank/DDBJ databases">
        <title>Mycena genomes resolve the evolution of fungal bioluminescence.</title>
        <authorList>
            <person name="Tsai I.J."/>
        </authorList>
    </citation>
    <scope>NUCLEOTIDE SEQUENCE</scope>
    <source>
        <strain evidence="4">110903Hualien_Pintung</strain>
    </source>
</reference>
<evidence type="ECO:0000313" key="5">
    <source>
        <dbReference type="Proteomes" id="UP000613580"/>
    </source>
</evidence>
<name>A0A8H6WAR7_MYCCL</name>
<feature type="compositionally biased region" description="Polar residues" evidence="2">
    <location>
        <begin position="448"/>
        <end position="463"/>
    </location>
</feature>
<evidence type="ECO:0000256" key="1">
    <source>
        <dbReference type="PROSITE-ProRule" id="PRU00176"/>
    </source>
</evidence>
<dbReference type="OrthoDB" id="410044at2759"/>
<feature type="region of interest" description="Disordered" evidence="2">
    <location>
        <begin position="447"/>
        <end position="467"/>
    </location>
</feature>
<dbReference type="Pfam" id="PF00076">
    <property type="entry name" value="RRM_1"/>
    <property type="match status" value="1"/>
</dbReference>
<feature type="domain" description="RRM" evidence="3">
    <location>
        <begin position="55"/>
        <end position="138"/>
    </location>
</feature>
<dbReference type="InterPro" id="IPR035979">
    <property type="entry name" value="RBD_domain_sf"/>
</dbReference>
<dbReference type="Gene3D" id="3.30.70.330">
    <property type="match status" value="2"/>
</dbReference>
<feature type="region of interest" description="Disordered" evidence="2">
    <location>
        <begin position="933"/>
        <end position="1026"/>
    </location>
</feature>
<dbReference type="GO" id="GO:0003723">
    <property type="term" value="F:RNA binding"/>
    <property type="evidence" value="ECO:0007669"/>
    <property type="project" value="UniProtKB-UniRule"/>
</dbReference>
<dbReference type="PROSITE" id="PS50102">
    <property type="entry name" value="RRM"/>
    <property type="match status" value="2"/>
</dbReference>
<sequence length="1026" mass="111927">MPPKTNARAWGTRFDTLPSSPPPTPPPAVKPIAVAATDDAPAFKKVDKAVTPHDASVFVGSLPGNIEQGELTRLLGDHLSAHNTIVKSIKIVRDSKGGVCAFVQCESAAAASALISSLHSAAPKPFFGRILRFERARAFRTLLISYRPPVQTIPSPNGKGPGETIELDLPHAMRMWRPRNSKYLSILYNNEAIEAEKSASREHGCDPVLFMQPVVMDQATIESICALFGPLEYFNVLKKPDDADGQGNPRQLFPYPAPHDGPRLPGMDTGCFEIKWVHRDDSVSALMTLRRVPHLTVTWAHQPQQAPDFYPPHLANHHQHHQAQTQPFAQSSPDDPNLFSISTASADDWNSANSGHAEGVEWTSDVDFPPLGDAKSDRRTENGVWADKKSPRVETEERAPSQLSVVIAENDDQNELVATAGGEAEDPEQELVMPDTPETPGLGMSPVTPKTTESQQFPTTPTSVAEEIPKEPGYFGASAEAKEIDPTSLFVGGLEMHGPDAWDERRVTALFGKYGGLQSVKVVKPLNAKAAFAFVKFDNTEAPAQAVYHEHNTVHQGRTIRVQLRDCNPPRGTWRFNNGRGRGRFNPHPHFIHNQRRFADNADREVQLVTNGDLQTSNDLTEEMAALSLAEEKASGHEEAAVVEVMAEVVPATRAQSHSAPVSRHATPEPTHGQPLPDQPATEYREWYDPPASATMTPPLNAAVPAAPGSPPYGGYYPPPWAQAYPQQVAYGVPFYPGYAYPRLRSSHNNSRAPTAPMQADLLRFSRHLAGRCMGFVYVPYPYARPPIAGDKTSPNQAPLQPTGFFQNHLGTLIPMYQQEALDQYLTSNQPTPTPTTQPQVQVAQGSIAAPPYQQYPPPPAYGFPHNPMMGLAGPPRPFQPSPAINEVQAQQAWLAQAQAQAQGVLTIPNVPSQGHSPNLPPMPFRGPFPDVIVNGNVVNGPNQHNNRRQGPGGRREQGNNANNRNNGGGQHKGMQGRQPPHNRGMQFSPSANLVDLPAHMPRPPHGHNAQFQASVSADRGHWIST</sequence>
<feature type="region of interest" description="Disordered" evidence="2">
    <location>
        <begin position="306"/>
        <end position="402"/>
    </location>
</feature>
<gene>
    <name evidence="4" type="ORF">HMN09_00654400</name>
</gene>
<feature type="compositionally biased region" description="Low complexity" evidence="2">
    <location>
        <begin position="933"/>
        <end position="945"/>
    </location>
</feature>
<feature type="compositionally biased region" description="Basic and acidic residues" evidence="2">
    <location>
        <begin position="374"/>
        <end position="399"/>
    </location>
</feature>
<dbReference type="InterPro" id="IPR000504">
    <property type="entry name" value="RRM_dom"/>
</dbReference>
<feature type="region of interest" description="Disordered" evidence="2">
    <location>
        <begin position="1"/>
        <end position="27"/>
    </location>
</feature>
<evidence type="ECO:0000259" key="3">
    <source>
        <dbReference type="PROSITE" id="PS50102"/>
    </source>
</evidence>
<feature type="region of interest" description="Disordered" evidence="2">
    <location>
        <begin position="654"/>
        <end position="677"/>
    </location>
</feature>
<keyword evidence="1" id="KW-0694">RNA-binding</keyword>
<proteinExistence type="predicted"/>
<dbReference type="PANTHER" id="PTHR23147">
    <property type="entry name" value="SERINE/ARGININE RICH SPLICING FACTOR"/>
    <property type="match status" value="1"/>
</dbReference>
<dbReference type="Proteomes" id="UP000613580">
    <property type="component" value="Unassembled WGS sequence"/>
</dbReference>
<comment type="caution">
    <text evidence="4">The sequence shown here is derived from an EMBL/GenBank/DDBJ whole genome shotgun (WGS) entry which is preliminary data.</text>
</comment>
<organism evidence="4 5">
    <name type="scientific">Mycena chlorophos</name>
    <name type="common">Agaric fungus</name>
    <name type="synonym">Agaricus chlorophos</name>
    <dbReference type="NCBI Taxonomy" id="658473"/>
    <lineage>
        <taxon>Eukaryota</taxon>
        <taxon>Fungi</taxon>
        <taxon>Dikarya</taxon>
        <taxon>Basidiomycota</taxon>
        <taxon>Agaricomycotina</taxon>
        <taxon>Agaricomycetes</taxon>
        <taxon>Agaricomycetidae</taxon>
        <taxon>Agaricales</taxon>
        <taxon>Marasmiineae</taxon>
        <taxon>Mycenaceae</taxon>
        <taxon>Mycena</taxon>
    </lineage>
</organism>
<dbReference type="AlphaFoldDB" id="A0A8H6WAR7"/>